<gene>
    <name evidence="1" type="ORF">BpHYR1_022454</name>
</gene>
<reference evidence="1 2" key="1">
    <citation type="journal article" date="2018" name="Sci. Rep.">
        <title>Genomic signatures of local adaptation to the degree of environmental predictability in rotifers.</title>
        <authorList>
            <person name="Franch-Gras L."/>
            <person name="Hahn C."/>
            <person name="Garcia-Roger E.M."/>
            <person name="Carmona M.J."/>
            <person name="Serra M."/>
            <person name="Gomez A."/>
        </authorList>
    </citation>
    <scope>NUCLEOTIDE SEQUENCE [LARGE SCALE GENOMIC DNA]</scope>
    <source>
        <strain evidence="1">HYR1</strain>
    </source>
</reference>
<keyword evidence="2" id="KW-1185">Reference proteome</keyword>
<name>A0A3M7R075_BRAPC</name>
<evidence type="ECO:0000313" key="1">
    <source>
        <dbReference type="EMBL" id="RNA16987.1"/>
    </source>
</evidence>
<dbReference type="EMBL" id="REGN01004558">
    <property type="protein sequence ID" value="RNA16987.1"/>
    <property type="molecule type" value="Genomic_DNA"/>
</dbReference>
<dbReference type="OrthoDB" id="206796at2759"/>
<organism evidence="1 2">
    <name type="scientific">Brachionus plicatilis</name>
    <name type="common">Marine rotifer</name>
    <name type="synonym">Brachionus muelleri</name>
    <dbReference type="NCBI Taxonomy" id="10195"/>
    <lineage>
        <taxon>Eukaryota</taxon>
        <taxon>Metazoa</taxon>
        <taxon>Spiralia</taxon>
        <taxon>Gnathifera</taxon>
        <taxon>Rotifera</taxon>
        <taxon>Eurotatoria</taxon>
        <taxon>Monogononta</taxon>
        <taxon>Pseudotrocha</taxon>
        <taxon>Ploima</taxon>
        <taxon>Brachionidae</taxon>
        <taxon>Brachionus</taxon>
    </lineage>
</organism>
<protein>
    <submittedName>
        <fullName evidence="1">GUCD1 isoform X2</fullName>
    </submittedName>
</protein>
<comment type="caution">
    <text evidence="1">The sequence shown here is derived from an EMBL/GenBank/DDBJ whole genome shotgun (WGS) entry which is preliminary data.</text>
</comment>
<proteinExistence type="predicted"/>
<dbReference type="PANTHER" id="PTHR31400:SF1">
    <property type="entry name" value="PROTEIN GUCD1"/>
    <property type="match status" value="1"/>
</dbReference>
<dbReference type="AlphaFoldDB" id="A0A3M7R075"/>
<dbReference type="PANTHER" id="PTHR31400">
    <property type="entry name" value="GUANYLYL CYCLASE DOMAIN CONTAINING PROTEIN 1 GUCD1"/>
    <property type="match status" value="1"/>
</dbReference>
<dbReference type="Proteomes" id="UP000276133">
    <property type="component" value="Unassembled WGS sequence"/>
</dbReference>
<accession>A0A3M7R075</accession>
<sequence length="293" mass="34139">MSHVLEKITTENTERSRVFFFNNDIKHLKQLTQNDCGPACLKMAINFIHRNCPHALRNERVSNIDHLLRHLNLDSKSLWTIDIAHLCAMEKINHVMYTITLGVLDSYSSVDFYSNETNFRSEMLRIEQKFSKAKEIGINVIKDSIDLDRIKYELNRNNVCIVLVDANLLNGKNIHLEDEDKDLNEVYNSEDMKDFHRVSRASCCINPFGKKTDKNSKTDLNKMVEMNIKKSSRSSYCGHYITLVGYDDVKELIFYRNPSSVQNFSFTSYLNFEIARKSFGTDQDILFIYQSFI</sequence>
<dbReference type="InterPro" id="IPR018616">
    <property type="entry name" value="GUCD1"/>
</dbReference>
<evidence type="ECO:0000313" key="2">
    <source>
        <dbReference type="Proteomes" id="UP000276133"/>
    </source>
</evidence>
<dbReference type="Pfam" id="PF09778">
    <property type="entry name" value="Guanylate_cyc_2"/>
    <property type="match status" value="1"/>
</dbReference>